<dbReference type="PANTHER" id="PTHR47506">
    <property type="entry name" value="TRANSCRIPTIONAL REGULATORY PROTEIN"/>
    <property type="match status" value="1"/>
</dbReference>
<evidence type="ECO:0000313" key="8">
    <source>
        <dbReference type="Proteomes" id="UP000067626"/>
    </source>
</evidence>
<dbReference type="RefSeq" id="WP_063796428.1">
    <property type="nucleotide sequence ID" value="NZ_CP012159.1"/>
</dbReference>
<feature type="DNA-binding region" description="H-T-H motif" evidence="4">
    <location>
        <begin position="42"/>
        <end position="61"/>
    </location>
</feature>
<feature type="compositionally biased region" description="Basic residues" evidence="5">
    <location>
        <begin position="221"/>
        <end position="233"/>
    </location>
</feature>
<dbReference type="InterPro" id="IPR023772">
    <property type="entry name" value="DNA-bd_HTH_TetR-type_CS"/>
</dbReference>
<dbReference type="PRINTS" id="PR00455">
    <property type="entry name" value="HTHTETR"/>
</dbReference>
<dbReference type="SUPFAM" id="SSF46689">
    <property type="entry name" value="Homeodomain-like"/>
    <property type="match status" value="1"/>
</dbReference>
<feature type="region of interest" description="Disordered" evidence="5">
    <location>
        <begin position="205"/>
        <end position="233"/>
    </location>
</feature>
<dbReference type="AlphaFoldDB" id="A0A0K1ERX6"/>
<evidence type="ECO:0000256" key="3">
    <source>
        <dbReference type="ARBA" id="ARBA00023163"/>
    </source>
</evidence>
<keyword evidence="1" id="KW-0805">Transcription regulation</keyword>
<evidence type="ECO:0000256" key="1">
    <source>
        <dbReference type="ARBA" id="ARBA00023015"/>
    </source>
</evidence>
<dbReference type="STRING" id="52.CMC5_078360"/>
<keyword evidence="2 4" id="KW-0238">DNA-binding</keyword>
<name>A0A0K1ERX6_CHOCO</name>
<accession>A0A0K1ERX6</accession>
<dbReference type="Pfam" id="PF00440">
    <property type="entry name" value="TetR_N"/>
    <property type="match status" value="1"/>
</dbReference>
<dbReference type="Gene3D" id="1.10.10.60">
    <property type="entry name" value="Homeodomain-like"/>
    <property type="match status" value="1"/>
</dbReference>
<protein>
    <submittedName>
        <fullName evidence="7">TetR family transcriptional regulator</fullName>
    </submittedName>
</protein>
<dbReference type="InterPro" id="IPR009057">
    <property type="entry name" value="Homeodomain-like_sf"/>
</dbReference>
<dbReference type="Gene3D" id="1.10.357.10">
    <property type="entry name" value="Tetracycline Repressor, domain 2"/>
    <property type="match status" value="1"/>
</dbReference>
<dbReference type="PROSITE" id="PS50977">
    <property type="entry name" value="HTH_TETR_2"/>
    <property type="match status" value="1"/>
</dbReference>
<gene>
    <name evidence="7" type="primary">tetR</name>
    <name evidence="7" type="ORF">CMC5_078360</name>
</gene>
<dbReference type="InterPro" id="IPR001647">
    <property type="entry name" value="HTH_TetR"/>
</dbReference>
<dbReference type="InterPro" id="IPR036271">
    <property type="entry name" value="Tet_transcr_reg_TetR-rel_C_sf"/>
</dbReference>
<reference evidence="7 8" key="1">
    <citation type="submission" date="2015-07" db="EMBL/GenBank/DDBJ databases">
        <title>Genome analysis of myxobacterium Chondromyces crocatus Cm c5 reveals a high potential for natural compound synthesis and the genetic basis for the loss of fruiting body formation.</title>
        <authorList>
            <person name="Zaburannyi N."/>
            <person name="Bunk B."/>
            <person name="Maier J."/>
            <person name="Overmann J."/>
            <person name="Mueller R."/>
        </authorList>
    </citation>
    <scope>NUCLEOTIDE SEQUENCE [LARGE SCALE GENOMIC DNA]</scope>
    <source>
        <strain evidence="7 8">Cm c5</strain>
    </source>
</reference>
<dbReference type="GO" id="GO:0003677">
    <property type="term" value="F:DNA binding"/>
    <property type="evidence" value="ECO:0007669"/>
    <property type="project" value="UniProtKB-UniRule"/>
</dbReference>
<keyword evidence="8" id="KW-1185">Reference proteome</keyword>
<evidence type="ECO:0000259" key="6">
    <source>
        <dbReference type="PROSITE" id="PS50977"/>
    </source>
</evidence>
<dbReference type="PROSITE" id="PS01081">
    <property type="entry name" value="HTH_TETR_1"/>
    <property type="match status" value="1"/>
</dbReference>
<dbReference type="KEGG" id="ccro:CMC5_078360"/>
<dbReference type="PATRIC" id="fig|52.7.peg.8623"/>
<dbReference type="InterPro" id="IPR011075">
    <property type="entry name" value="TetR_C"/>
</dbReference>
<feature type="domain" description="HTH tetR-type" evidence="6">
    <location>
        <begin position="19"/>
        <end position="79"/>
    </location>
</feature>
<organism evidence="7 8">
    <name type="scientific">Chondromyces crocatus</name>
    <dbReference type="NCBI Taxonomy" id="52"/>
    <lineage>
        <taxon>Bacteria</taxon>
        <taxon>Pseudomonadati</taxon>
        <taxon>Myxococcota</taxon>
        <taxon>Polyangia</taxon>
        <taxon>Polyangiales</taxon>
        <taxon>Polyangiaceae</taxon>
        <taxon>Chondromyces</taxon>
    </lineage>
</organism>
<evidence type="ECO:0000313" key="7">
    <source>
        <dbReference type="EMBL" id="AKT43601.1"/>
    </source>
</evidence>
<keyword evidence="3" id="KW-0804">Transcription</keyword>
<evidence type="ECO:0000256" key="5">
    <source>
        <dbReference type="SAM" id="MobiDB-lite"/>
    </source>
</evidence>
<dbReference type="Pfam" id="PF16925">
    <property type="entry name" value="TetR_C_13"/>
    <property type="match status" value="1"/>
</dbReference>
<proteinExistence type="predicted"/>
<evidence type="ECO:0000256" key="4">
    <source>
        <dbReference type="PROSITE-ProRule" id="PRU00335"/>
    </source>
</evidence>
<dbReference type="Proteomes" id="UP000067626">
    <property type="component" value="Chromosome"/>
</dbReference>
<dbReference type="EMBL" id="CP012159">
    <property type="protein sequence ID" value="AKT43601.1"/>
    <property type="molecule type" value="Genomic_DNA"/>
</dbReference>
<dbReference type="SUPFAM" id="SSF48498">
    <property type="entry name" value="Tetracyclin repressor-like, C-terminal domain"/>
    <property type="match status" value="1"/>
</dbReference>
<dbReference type="PANTHER" id="PTHR47506:SF1">
    <property type="entry name" value="HTH-TYPE TRANSCRIPTIONAL REGULATOR YJDC"/>
    <property type="match status" value="1"/>
</dbReference>
<sequence>MKHLQPPDPEPSPRGRPRGFDRQAALEAALHLFWQHGYDATSLADLTAAMGISPPSLYAAFGSKKGLFLEAVDLYASTHGASTARAFTEEPTAHATIRRMLLEMAAVFSDPAHPTGCFIVLGATNCVPASADIVAALRDRRIANEKLLRERIVRGIREGELPAGTDAAALAKFYGAIIQGMSIQARDGASRAELEEVARRALDAWPPVTSSTGAPSARQKPAARTRKRKPATD</sequence>
<dbReference type="OrthoDB" id="270177at2"/>
<evidence type="ECO:0000256" key="2">
    <source>
        <dbReference type="ARBA" id="ARBA00023125"/>
    </source>
</evidence>